<accession>A0A251U605</accession>
<reference evidence="2" key="2">
    <citation type="submission" date="2017-02" db="EMBL/GenBank/DDBJ databases">
        <title>Sunflower complete genome.</title>
        <authorList>
            <person name="Langlade N."/>
            <person name="Munos S."/>
        </authorList>
    </citation>
    <scope>NUCLEOTIDE SEQUENCE [LARGE SCALE GENOMIC DNA]</scope>
    <source>
        <tissue evidence="2">Leaves</tissue>
    </source>
</reference>
<evidence type="ECO:0000313" key="1">
    <source>
        <dbReference type="EMBL" id="KAF5794922.1"/>
    </source>
</evidence>
<protein>
    <submittedName>
        <fullName evidence="2">Uncharacterized protein</fullName>
    </submittedName>
</protein>
<gene>
    <name evidence="2" type="ORF">HannXRQ_Chr08g0221311</name>
    <name evidence="1" type="ORF">HanXRQr2_Chr08g0333701</name>
</gene>
<sequence>MNTEVLLRSSRQCMKNPAVDRNYSLLKRPNPLGSAVGMRYYSTEKKPEKSPFYEMISLALTPSKVLWPNSDSIRNSLYTTRSMLWKHTQGCNILSGFSVFRRAK</sequence>
<evidence type="ECO:0000313" key="2">
    <source>
        <dbReference type="EMBL" id="OTG18276.1"/>
    </source>
</evidence>
<dbReference type="InParanoid" id="A0A251U605"/>
<keyword evidence="3" id="KW-1185">Reference proteome</keyword>
<reference evidence="1" key="3">
    <citation type="submission" date="2020-06" db="EMBL/GenBank/DDBJ databases">
        <title>Helianthus annuus Genome sequencing and assembly Release 2.</title>
        <authorList>
            <person name="Gouzy J."/>
            <person name="Langlade N."/>
            <person name="Munos S."/>
        </authorList>
    </citation>
    <scope>NUCLEOTIDE SEQUENCE</scope>
    <source>
        <tissue evidence="1">Leaves</tissue>
    </source>
</reference>
<dbReference type="EMBL" id="CM007897">
    <property type="protein sequence ID" value="OTG18276.1"/>
    <property type="molecule type" value="Genomic_DNA"/>
</dbReference>
<reference evidence="1 3" key="1">
    <citation type="journal article" date="2017" name="Nature">
        <title>The sunflower genome provides insights into oil metabolism, flowering and Asterid evolution.</title>
        <authorList>
            <person name="Badouin H."/>
            <person name="Gouzy J."/>
            <person name="Grassa C.J."/>
            <person name="Murat F."/>
            <person name="Staton S.E."/>
            <person name="Cottret L."/>
            <person name="Lelandais-Briere C."/>
            <person name="Owens G.L."/>
            <person name="Carrere S."/>
            <person name="Mayjonade B."/>
            <person name="Legrand L."/>
            <person name="Gill N."/>
            <person name="Kane N.C."/>
            <person name="Bowers J.E."/>
            <person name="Hubner S."/>
            <person name="Bellec A."/>
            <person name="Berard A."/>
            <person name="Berges H."/>
            <person name="Blanchet N."/>
            <person name="Boniface M.C."/>
            <person name="Brunel D."/>
            <person name="Catrice O."/>
            <person name="Chaidir N."/>
            <person name="Claudel C."/>
            <person name="Donnadieu C."/>
            <person name="Faraut T."/>
            <person name="Fievet G."/>
            <person name="Helmstetter N."/>
            <person name="King M."/>
            <person name="Knapp S.J."/>
            <person name="Lai Z."/>
            <person name="Le Paslier M.C."/>
            <person name="Lippi Y."/>
            <person name="Lorenzon L."/>
            <person name="Mandel J.R."/>
            <person name="Marage G."/>
            <person name="Marchand G."/>
            <person name="Marquand E."/>
            <person name="Bret-Mestries E."/>
            <person name="Morien E."/>
            <person name="Nambeesan S."/>
            <person name="Nguyen T."/>
            <person name="Pegot-Espagnet P."/>
            <person name="Pouilly N."/>
            <person name="Raftis F."/>
            <person name="Sallet E."/>
            <person name="Schiex T."/>
            <person name="Thomas J."/>
            <person name="Vandecasteele C."/>
            <person name="Vares D."/>
            <person name="Vear F."/>
            <person name="Vautrin S."/>
            <person name="Crespi M."/>
            <person name="Mangin B."/>
            <person name="Burke J.M."/>
            <person name="Salse J."/>
            <person name="Munos S."/>
            <person name="Vincourt P."/>
            <person name="Rieseberg L.H."/>
            <person name="Langlade N.B."/>
        </authorList>
    </citation>
    <scope>NUCLEOTIDE SEQUENCE [LARGE SCALE GENOMIC DNA]</scope>
    <source>
        <strain evidence="3">cv. SF193</strain>
        <tissue evidence="1">Leaves</tissue>
    </source>
</reference>
<evidence type="ECO:0000313" key="3">
    <source>
        <dbReference type="Proteomes" id="UP000215914"/>
    </source>
</evidence>
<proteinExistence type="predicted"/>
<dbReference type="EMBL" id="MNCJ02000323">
    <property type="protein sequence ID" value="KAF5794922.1"/>
    <property type="molecule type" value="Genomic_DNA"/>
</dbReference>
<dbReference type="Gramene" id="mRNA:HanXRQr2_Chr08g0333701">
    <property type="protein sequence ID" value="mRNA:HanXRQr2_Chr08g0333701"/>
    <property type="gene ID" value="HanXRQr2_Chr08g0333701"/>
</dbReference>
<name>A0A251U605_HELAN</name>
<dbReference type="AlphaFoldDB" id="A0A251U605"/>
<organism evidence="2 3">
    <name type="scientific">Helianthus annuus</name>
    <name type="common">Common sunflower</name>
    <dbReference type="NCBI Taxonomy" id="4232"/>
    <lineage>
        <taxon>Eukaryota</taxon>
        <taxon>Viridiplantae</taxon>
        <taxon>Streptophyta</taxon>
        <taxon>Embryophyta</taxon>
        <taxon>Tracheophyta</taxon>
        <taxon>Spermatophyta</taxon>
        <taxon>Magnoliopsida</taxon>
        <taxon>eudicotyledons</taxon>
        <taxon>Gunneridae</taxon>
        <taxon>Pentapetalae</taxon>
        <taxon>asterids</taxon>
        <taxon>campanulids</taxon>
        <taxon>Asterales</taxon>
        <taxon>Asteraceae</taxon>
        <taxon>Asteroideae</taxon>
        <taxon>Heliantheae alliance</taxon>
        <taxon>Heliantheae</taxon>
        <taxon>Helianthus</taxon>
    </lineage>
</organism>
<dbReference type="Proteomes" id="UP000215914">
    <property type="component" value="Chromosome 8"/>
</dbReference>